<dbReference type="EMBL" id="OZ034817">
    <property type="protein sequence ID" value="CAL1382028.1"/>
    <property type="molecule type" value="Genomic_DNA"/>
</dbReference>
<accession>A0AAV2E8N9</accession>
<feature type="chain" id="PRO_5043875430" evidence="1">
    <location>
        <begin position="24"/>
        <end position="95"/>
    </location>
</feature>
<keyword evidence="1" id="KW-0732">Signal</keyword>
<dbReference type="Proteomes" id="UP001497516">
    <property type="component" value="Chromosome 4"/>
</dbReference>
<dbReference type="AlphaFoldDB" id="A0AAV2E8N9"/>
<sequence>MDKRISAALKMKLAFLFCILVLATTSSAGGAAAAAAAEMKKNSGGNESAVVPDSDEEYCRLVVCKGLKCGKVYAADGSCWCVLKQGPLVALPCAN</sequence>
<evidence type="ECO:0000313" key="3">
    <source>
        <dbReference type="Proteomes" id="UP001497516"/>
    </source>
</evidence>
<protein>
    <submittedName>
        <fullName evidence="2">Uncharacterized protein</fullName>
    </submittedName>
</protein>
<organism evidence="2 3">
    <name type="scientific">Linum trigynum</name>
    <dbReference type="NCBI Taxonomy" id="586398"/>
    <lineage>
        <taxon>Eukaryota</taxon>
        <taxon>Viridiplantae</taxon>
        <taxon>Streptophyta</taxon>
        <taxon>Embryophyta</taxon>
        <taxon>Tracheophyta</taxon>
        <taxon>Spermatophyta</taxon>
        <taxon>Magnoliopsida</taxon>
        <taxon>eudicotyledons</taxon>
        <taxon>Gunneridae</taxon>
        <taxon>Pentapetalae</taxon>
        <taxon>rosids</taxon>
        <taxon>fabids</taxon>
        <taxon>Malpighiales</taxon>
        <taxon>Linaceae</taxon>
        <taxon>Linum</taxon>
    </lineage>
</organism>
<evidence type="ECO:0000256" key="1">
    <source>
        <dbReference type="SAM" id="SignalP"/>
    </source>
</evidence>
<gene>
    <name evidence="2" type="ORF">LTRI10_LOCUS23374</name>
</gene>
<reference evidence="2 3" key="1">
    <citation type="submission" date="2024-04" db="EMBL/GenBank/DDBJ databases">
        <authorList>
            <person name="Fracassetti M."/>
        </authorList>
    </citation>
    <scope>NUCLEOTIDE SEQUENCE [LARGE SCALE GENOMIC DNA]</scope>
</reference>
<evidence type="ECO:0000313" key="2">
    <source>
        <dbReference type="EMBL" id="CAL1382028.1"/>
    </source>
</evidence>
<proteinExistence type="predicted"/>
<keyword evidence="3" id="KW-1185">Reference proteome</keyword>
<name>A0AAV2E8N9_9ROSI</name>
<feature type="signal peptide" evidence="1">
    <location>
        <begin position="1"/>
        <end position="23"/>
    </location>
</feature>